<name>A0A3D8YI53_9BACT</name>
<dbReference type="PANTHER" id="PTHR34219:SF3">
    <property type="entry name" value="BLL7967 PROTEIN"/>
    <property type="match status" value="1"/>
</dbReference>
<comment type="caution">
    <text evidence="2">The sequence shown here is derived from an EMBL/GenBank/DDBJ whole genome shotgun (WGS) entry which is preliminary data.</text>
</comment>
<evidence type="ECO:0000313" key="3">
    <source>
        <dbReference type="Proteomes" id="UP000256373"/>
    </source>
</evidence>
<keyword evidence="3" id="KW-1185">Reference proteome</keyword>
<keyword evidence="1" id="KW-0812">Transmembrane</keyword>
<evidence type="ECO:0000313" key="2">
    <source>
        <dbReference type="EMBL" id="REA64529.1"/>
    </source>
</evidence>
<feature type="transmembrane region" description="Helical" evidence="1">
    <location>
        <begin position="154"/>
        <end position="174"/>
    </location>
</feature>
<dbReference type="AlphaFoldDB" id="A0A3D8YI53"/>
<organism evidence="2 3">
    <name type="scientific">Dyadobacter luteus</name>
    <dbReference type="NCBI Taxonomy" id="2259619"/>
    <lineage>
        <taxon>Bacteria</taxon>
        <taxon>Pseudomonadati</taxon>
        <taxon>Bacteroidota</taxon>
        <taxon>Cytophagia</taxon>
        <taxon>Cytophagales</taxon>
        <taxon>Spirosomataceae</taxon>
        <taxon>Dyadobacter</taxon>
    </lineage>
</organism>
<dbReference type="PANTHER" id="PTHR34219">
    <property type="entry name" value="IRON-REGULATED INNER MEMBRANE PROTEIN-RELATED"/>
    <property type="match status" value="1"/>
</dbReference>
<dbReference type="InterPro" id="IPR005625">
    <property type="entry name" value="PepSY-ass_TM"/>
</dbReference>
<dbReference type="EMBL" id="QNUL01000001">
    <property type="protein sequence ID" value="REA64529.1"/>
    <property type="molecule type" value="Genomic_DNA"/>
</dbReference>
<keyword evidence="1" id="KW-1133">Transmembrane helix</keyword>
<feature type="transmembrane region" description="Helical" evidence="1">
    <location>
        <begin position="206"/>
        <end position="229"/>
    </location>
</feature>
<protein>
    <submittedName>
        <fullName evidence="2">PepSY domain-containing protein</fullName>
    </submittedName>
</protein>
<keyword evidence="1" id="KW-0472">Membrane</keyword>
<evidence type="ECO:0000256" key="1">
    <source>
        <dbReference type="SAM" id="Phobius"/>
    </source>
</evidence>
<gene>
    <name evidence="2" type="ORF">DSL64_01370</name>
</gene>
<feature type="transmembrane region" description="Helical" evidence="1">
    <location>
        <begin position="21"/>
        <end position="45"/>
    </location>
</feature>
<proteinExistence type="predicted"/>
<dbReference type="OrthoDB" id="111691at2"/>
<feature type="transmembrane region" description="Helical" evidence="1">
    <location>
        <begin position="362"/>
        <end position="385"/>
    </location>
</feature>
<accession>A0A3D8YI53</accession>
<reference evidence="2 3" key="1">
    <citation type="submission" date="2018-07" db="EMBL/GenBank/DDBJ databases">
        <title>Dyadobacter roseus sp. nov., isolated from rose rhizosphere soil.</title>
        <authorList>
            <person name="Chen L."/>
        </authorList>
    </citation>
    <scope>NUCLEOTIDE SEQUENCE [LARGE SCALE GENOMIC DNA]</scope>
    <source>
        <strain evidence="2 3">RS19</strain>
    </source>
</reference>
<dbReference type="Proteomes" id="UP000256373">
    <property type="component" value="Unassembled WGS sequence"/>
</dbReference>
<sequence>MRNTAPKKSGKTALRRVNKWLHLWLGLASGIVVFVVCLTGAIWVFNEEIMRWFEPSMRVEVRNEAVVEPSKVLSIAATAYPESKTTYAYYQQGTAVRVGVGTEADSERYILYLNPYDGHIQGKTTYKKGETAFFDWILVGHRHIWLPHEIGQPLVNYGTLVFVILLITGLIWWYPAKWNAASRQKSFNIKWKAGWKRINLDLHNVLGFYALLVSLALALSGMVYGIAWYSKGLYWVTSGGESEPEWKRVSSDTTQQGKHYSYNQALDLVWERMITENPSSGGFYYAFPDSTQAHSTISIRTYPAPGRFYDVARHTFDRHTLKRLEFFEVFDKSFEQASAGAKLRRMNYDIHIGTILGLPGKILAFVCSLIGASLPVTGFIVWFNRKGFGKKNRKSKSQVKPGAMQISTKAICLALLFLIENILLSIS</sequence>
<dbReference type="Pfam" id="PF03929">
    <property type="entry name" value="PepSY_TM"/>
    <property type="match status" value="1"/>
</dbReference>